<dbReference type="PROSITE" id="PS50928">
    <property type="entry name" value="ABC_TM1"/>
    <property type="match status" value="1"/>
</dbReference>
<dbReference type="InterPro" id="IPR000515">
    <property type="entry name" value="MetI-like"/>
</dbReference>
<feature type="transmembrane region" description="Helical" evidence="7">
    <location>
        <begin position="110"/>
        <end position="134"/>
    </location>
</feature>
<evidence type="ECO:0000256" key="4">
    <source>
        <dbReference type="ARBA" id="ARBA00022692"/>
    </source>
</evidence>
<feature type="transmembrane region" description="Helical" evidence="7">
    <location>
        <begin position="245"/>
        <end position="266"/>
    </location>
</feature>
<dbReference type="PANTHER" id="PTHR32243:SF18">
    <property type="entry name" value="INNER MEMBRANE ABC TRANSPORTER PERMEASE PROTEIN YCJP"/>
    <property type="match status" value="1"/>
</dbReference>
<evidence type="ECO:0000259" key="8">
    <source>
        <dbReference type="PROSITE" id="PS50928"/>
    </source>
</evidence>
<accession>A0ABY4GSM5</accession>
<keyword evidence="6 7" id="KW-0472">Membrane</keyword>
<feature type="transmembrane region" description="Helical" evidence="7">
    <location>
        <begin position="146"/>
        <end position="166"/>
    </location>
</feature>
<name>A0ABY4GSM5_9BACI</name>
<dbReference type="RefSeq" id="WP_244747392.1">
    <property type="nucleotide sequence ID" value="NZ_CP095071.1"/>
</dbReference>
<dbReference type="Proteomes" id="UP000831537">
    <property type="component" value="Chromosome"/>
</dbReference>
<keyword evidence="5 7" id="KW-1133">Transmembrane helix</keyword>
<protein>
    <submittedName>
        <fullName evidence="9">Carbohydrate ABC transporter permease</fullName>
    </submittedName>
</protein>
<dbReference type="PANTHER" id="PTHR32243">
    <property type="entry name" value="MALTOSE TRANSPORT SYSTEM PERMEASE-RELATED"/>
    <property type="match status" value="1"/>
</dbReference>
<comment type="similarity">
    <text evidence="7">Belongs to the binding-protein-dependent transport system permease family.</text>
</comment>
<dbReference type="InterPro" id="IPR035906">
    <property type="entry name" value="MetI-like_sf"/>
</dbReference>
<feature type="transmembrane region" description="Helical" evidence="7">
    <location>
        <begin position="78"/>
        <end position="98"/>
    </location>
</feature>
<evidence type="ECO:0000313" key="10">
    <source>
        <dbReference type="Proteomes" id="UP000831537"/>
    </source>
</evidence>
<keyword evidence="4 7" id="KW-0812">Transmembrane</keyword>
<gene>
    <name evidence="9" type="ORF">MUN87_08870</name>
</gene>
<proteinExistence type="inferred from homology"/>
<feature type="transmembrane region" description="Helical" evidence="7">
    <location>
        <begin position="187"/>
        <end position="212"/>
    </location>
</feature>
<organism evidence="9 10">
    <name type="scientific">Gracilibacillus salinarum</name>
    <dbReference type="NCBI Taxonomy" id="2932255"/>
    <lineage>
        <taxon>Bacteria</taxon>
        <taxon>Bacillati</taxon>
        <taxon>Bacillota</taxon>
        <taxon>Bacilli</taxon>
        <taxon>Bacillales</taxon>
        <taxon>Bacillaceae</taxon>
        <taxon>Gracilibacillus</taxon>
    </lineage>
</organism>
<sequence>MITTKRSKLFSKIVTYIVLIAFAVLCIFPLLWMMATAIKPEDEIRTAIPTFVTLHPTFDNFSRVLMNNGFLLNIRNSLLVAVFTTIVSLVVSMFAAYTMSRYGKFKEIKLSGAAMLISQMVPGVLLLVPLFIIMKEINLIDTYLSLIIAYTTFSIPMCTFILKGFYDTLPHDLEESAEIDGCSKLGIIFKIIVPISIPSLISTGLYAFVLAWNEFMFGYVFINSESIRTITPAIKMFQGSNITDWGGLMAASTLAVLPITIVFLFFQKYFVSGLTAGSVKG</sequence>
<keyword evidence="2 7" id="KW-0813">Transport</keyword>
<evidence type="ECO:0000256" key="7">
    <source>
        <dbReference type="RuleBase" id="RU363032"/>
    </source>
</evidence>
<keyword evidence="10" id="KW-1185">Reference proteome</keyword>
<evidence type="ECO:0000256" key="2">
    <source>
        <dbReference type="ARBA" id="ARBA00022448"/>
    </source>
</evidence>
<evidence type="ECO:0000256" key="6">
    <source>
        <dbReference type="ARBA" id="ARBA00023136"/>
    </source>
</evidence>
<dbReference type="InterPro" id="IPR050901">
    <property type="entry name" value="BP-dep_ABC_trans_perm"/>
</dbReference>
<feature type="transmembrane region" description="Helical" evidence="7">
    <location>
        <begin position="13"/>
        <end position="35"/>
    </location>
</feature>
<dbReference type="Gene3D" id="1.10.3720.10">
    <property type="entry name" value="MetI-like"/>
    <property type="match status" value="1"/>
</dbReference>
<feature type="domain" description="ABC transmembrane type-1" evidence="8">
    <location>
        <begin position="74"/>
        <end position="266"/>
    </location>
</feature>
<evidence type="ECO:0000313" key="9">
    <source>
        <dbReference type="EMBL" id="UOQ86975.1"/>
    </source>
</evidence>
<evidence type="ECO:0000256" key="5">
    <source>
        <dbReference type="ARBA" id="ARBA00022989"/>
    </source>
</evidence>
<keyword evidence="3" id="KW-1003">Cell membrane</keyword>
<dbReference type="CDD" id="cd06261">
    <property type="entry name" value="TM_PBP2"/>
    <property type="match status" value="1"/>
</dbReference>
<dbReference type="EMBL" id="CP095071">
    <property type="protein sequence ID" value="UOQ86975.1"/>
    <property type="molecule type" value="Genomic_DNA"/>
</dbReference>
<evidence type="ECO:0000256" key="1">
    <source>
        <dbReference type="ARBA" id="ARBA00004651"/>
    </source>
</evidence>
<dbReference type="Pfam" id="PF00528">
    <property type="entry name" value="BPD_transp_1"/>
    <property type="match status" value="1"/>
</dbReference>
<reference evidence="9 10" key="1">
    <citation type="submission" date="2022-04" db="EMBL/GenBank/DDBJ databases">
        <title>Gracilibacillus sp. isolated from saltern.</title>
        <authorList>
            <person name="Won M."/>
            <person name="Lee C.-M."/>
            <person name="Woen H.-Y."/>
            <person name="Kwon S.-W."/>
        </authorList>
    </citation>
    <scope>NUCLEOTIDE SEQUENCE [LARGE SCALE GENOMIC DNA]</scope>
    <source>
        <strain evidence="9 10">SSPM10-3</strain>
    </source>
</reference>
<dbReference type="SUPFAM" id="SSF161098">
    <property type="entry name" value="MetI-like"/>
    <property type="match status" value="1"/>
</dbReference>
<evidence type="ECO:0000256" key="3">
    <source>
        <dbReference type="ARBA" id="ARBA00022475"/>
    </source>
</evidence>
<comment type="subcellular location">
    <subcellularLocation>
        <location evidence="1 7">Cell membrane</location>
        <topology evidence="1 7">Multi-pass membrane protein</topology>
    </subcellularLocation>
</comment>